<evidence type="ECO:0000313" key="1">
    <source>
        <dbReference type="EMBL" id="SKC50934.1"/>
    </source>
</evidence>
<gene>
    <name evidence="1" type="ORF">SAMN05660236_1104</name>
</gene>
<reference evidence="1 2" key="1">
    <citation type="submission" date="2017-02" db="EMBL/GenBank/DDBJ databases">
        <authorList>
            <person name="Peterson S.W."/>
        </authorList>
    </citation>
    <scope>NUCLEOTIDE SEQUENCE [LARGE SCALE GENOMIC DNA]</scope>
    <source>
        <strain evidence="1 2">DSM 25262</strain>
    </source>
</reference>
<protein>
    <submittedName>
        <fullName evidence="1">Uncharacterized protein</fullName>
    </submittedName>
</protein>
<keyword evidence="2" id="KW-1185">Reference proteome</keyword>
<name>A0A1T5JHS5_9BACT</name>
<dbReference type="OrthoDB" id="1521695at2"/>
<dbReference type="STRING" id="688867.SAMN05660236_1104"/>
<dbReference type="RefSeq" id="WP_143785620.1">
    <property type="nucleotide sequence ID" value="NZ_FUZU01000001.1"/>
</dbReference>
<evidence type="ECO:0000313" key="2">
    <source>
        <dbReference type="Proteomes" id="UP000190961"/>
    </source>
</evidence>
<organism evidence="1 2">
    <name type="scientific">Ohtaekwangia koreensis</name>
    <dbReference type="NCBI Taxonomy" id="688867"/>
    <lineage>
        <taxon>Bacteria</taxon>
        <taxon>Pseudomonadati</taxon>
        <taxon>Bacteroidota</taxon>
        <taxon>Cytophagia</taxon>
        <taxon>Cytophagales</taxon>
        <taxon>Fulvivirgaceae</taxon>
        <taxon>Ohtaekwangia</taxon>
    </lineage>
</organism>
<dbReference type="EMBL" id="FUZU01000001">
    <property type="protein sequence ID" value="SKC50934.1"/>
    <property type="molecule type" value="Genomic_DNA"/>
</dbReference>
<accession>A0A1T5JHS5</accession>
<sequence length="1550" mass="169185">MYVMEVKSLKKYFFLLIILIAGTSVWATTSPADSLLRSKKDSVFVIRPVTADNYLFDEPADILEEGISPAAASNDSIQRYIDLARTLFAKIRETQNFITNIDQASKVELPVGISKSVGGVNYDIAINAIRLKPAYAELDVFLQFEVPQNNQVLTFMARGIKFSKNAGIVGDAKLELLGDYAINFNGDKVQLILKGTSTGQGTYAVMDCDGFRELSLDAEVKFSRDLIRPENANGSIGAGNVQTSFKTVLSGWNDLVVQIDLPPFQVTGLNGVGFSVRDAVFDFSDLRNAPAVVFPTGYESTQFLPDNPNLWRGFYLRQLTVSLPPELQKKGATTRTTFSAENVLIDNMGITGKFTGTNLIPLNQGDMNGWAFSLDSLAIELRANQIVQAGFSGGLVIPIGKEDQPFDYSALISTGGNYLFNVSPASNMTFPLWGAGKVQIYDASYLEIKIQDGKFLPKANLHGEMSIAAKLSEGGQGVELANITFENLEIQSVKPYIKVGSFSFGSEALQQKMAGFPISIQDIGLRSISDTEVGLDFKLKLNLVGESAGSFAADAGLTLVGNINSDKGLQSWKYKTILVNEIGVDIDGGAFKINGRLKFYRNDVMYGDGFNGSVKAEFTPGIKVSANAIFGSVTGMRYWYADAMVNFPSGIPIFTGVGIYGFGGGAYYAMKMDNQGIGSDLGRTSSGVVYVPDSKAGLGLKAIINIASYPKPEAFNADVTFEISFFKGGGVRHIAFGGNGYLVTPGLDLNLDKMKGAASKMVGAVKELEGKMSDASLGLVKSAGSENSMTKIFGEIGDKAGDKGQISAKVMIDYDFENRVLHGTFEVWVNVAGGLIKGVGPNGRAGWSVLHFAPDEWYIYVGTPSDRIGISLGIGSIRASATSYFMVGSKILDSPPPPEAVTRILGGGDYDYMKDLNALGTGGGFGFGAALSINTGNLTFLMFYAKFEAGLGFDIMLKDYGDVKCKGKSGKLGINGWYANGQSYAYFDGDVGIRVKVFGFKRNISILSIGAAVLLQAQLPNPIWMQGTVGGHFSVLGGLVRGQCKFQVTLGDKCEIEREGSVVEDIKVIAQLTPDNGVKDIDVFNAPQAVFNFAVGKQFNLVDIDEQPKSFRVKLEYFGVKEGTREIPGSVEWNENLDVAAFNSFETLPPQKELKALVQVSFEEFASGIWKPVIVEGKKVVHTMESSFTTGAAPDYIPLNNVAYSYPQLNHVNFYTQEHNKGYIKLKKDQPYLFNLDSKWKQKGRMIANGTTTLVDIQYQSGEVTFDIPKALENSQLYSLELVNLPANATTSVDKNVSENVAKVGGDQNVDLELKGKKAEGTLEILQEKTFFQTNFRTSQYGTFAQKINGLQYSPAWRRQIRNYVHELGVTVNANEVFSQSEIYGDNNGTKALIRFEAIMANNNYYENQVYPLIYEGYPLENIGVITWRNPEEIGVPPVKNVSYIRQYPSNIVMTDSDVQAKTFSFSTNEGAFVYNAAHYLEYDFRDIQSRMVNKYINTGVASERVKSLLLSPFPILSDGNYAVKVQYVLPGKDIVTSEQVVQMSNTIKP</sequence>
<dbReference type="Proteomes" id="UP000190961">
    <property type="component" value="Unassembled WGS sequence"/>
</dbReference>
<proteinExistence type="predicted"/>